<dbReference type="AlphaFoldDB" id="A0A922IC06"/>
<evidence type="ECO:0000256" key="1">
    <source>
        <dbReference type="SAM" id="MobiDB-lite"/>
    </source>
</evidence>
<evidence type="ECO:0000313" key="3">
    <source>
        <dbReference type="Proteomes" id="UP000790347"/>
    </source>
</evidence>
<reference evidence="2" key="2">
    <citation type="journal article" date="2022" name="Res Sq">
        <title>Comparative Genomics Reveals Insights into the Divergent Evolution of Astigmatic Mites and Household Pest Adaptations.</title>
        <authorList>
            <person name="Xiong Q."/>
            <person name="Wan A.T.-Y."/>
            <person name="Liu X.-Y."/>
            <person name="Fung C.S.-H."/>
            <person name="Xiao X."/>
            <person name="Malainual N."/>
            <person name="Hou J."/>
            <person name="Wang L."/>
            <person name="Wang M."/>
            <person name="Yang K."/>
            <person name="Cui Y."/>
            <person name="Leung E."/>
            <person name="Nong W."/>
            <person name="Shin S.-K."/>
            <person name="Au S."/>
            <person name="Jeong K.Y."/>
            <person name="Chew F.T."/>
            <person name="Hui J."/>
            <person name="Leung T.F."/>
            <person name="Tungtrongchitr A."/>
            <person name="Zhong N."/>
            <person name="Liu Z."/>
            <person name="Tsui S."/>
        </authorList>
    </citation>
    <scope>NUCLEOTIDE SEQUENCE</scope>
    <source>
        <strain evidence="2">Derf</strain>
        <tissue evidence="2">Whole organism</tissue>
    </source>
</reference>
<feature type="region of interest" description="Disordered" evidence="1">
    <location>
        <begin position="20"/>
        <end position="45"/>
    </location>
</feature>
<reference evidence="2" key="1">
    <citation type="submission" date="2013-05" db="EMBL/GenBank/DDBJ databases">
        <authorList>
            <person name="Yim A.K.Y."/>
            <person name="Chan T.F."/>
            <person name="Ji K.M."/>
            <person name="Liu X.Y."/>
            <person name="Zhou J.W."/>
            <person name="Li R.Q."/>
            <person name="Yang K.Y."/>
            <person name="Li J."/>
            <person name="Li M."/>
            <person name="Law P.T.W."/>
            <person name="Wu Y.L."/>
            <person name="Cai Z.L."/>
            <person name="Qin H."/>
            <person name="Bao Y."/>
            <person name="Leung R.K.K."/>
            <person name="Ng P.K.S."/>
            <person name="Zou J."/>
            <person name="Zhong X.J."/>
            <person name="Ran P.X."/>
            <person name="Zhong N.S."/>
            <person name="Liu Z.G."/>
            <person name="Tsui S.K.W."/>
        </authorList>
    </citation>
    <scope>NUCLEOTIDE SEQUENCE</scope>
    <source>
        <strain evidence="2">Derf</strain>
        <tissue evidence="2">Whole organism</tissue>
    </source>
</reference>
<name>A0A922IC06_DERFA</name>
<keyword evidence="3" id="KW-1185">Reference proteome</keyword>
<protein>
    <submittedName>
        <fullName evidence="2">Uncharacterized protein</fullName>
    </submittedName>
</protein>
<dbReference type="EMBL" id="ASGP02000001">
    <property type="protein sequence ID" value="KAH9528736.1"/>
    <property type="molecule type" value="Genomic_DNA"/>
</dbReference>
<comment type="caution">
    <text evidence="2">The sequence shown here is derived from an EMBL/GenBank/DDBJ whole genome shotgun (WGS) entry which is preliminary data.</text>
</comment>
<evidence type="ECO:0000313" key="2">
    <source>
        <dbReference type="EMBL" id="KAH9528736.1"/>
    </source>
</evidence>
<gene>
    <name evidence="2" type="ORF">DERF_002653</name>
</gene>
<proteinExistence type="predicted"/>
<dbReference type="Proteomes" id="UP000790347">
    <property type="component" value="Unassembled WGS sequence"/>
</dbReference>
<accession>A0A922IC06</accession>
<sequence length="76" mass="9019">MYKFQKYFVAVQEQHWNFDHNKNNSIQGKFKQKDEHDGPFRNIPIDTDNGVDASLTMREFKNRSISLKKSQRLASD</sequence>
<organism evidence="2 3">
    <name type="scientific">Dermatophagoides farinae</name>
    <name type="common">American house dust mite</name>
    <dbReference type="NCBI Taxonomy" id="6954"/>
    <lineage>
        <taxon>Eukaryota</taxon>
        <taxon>Metazoa</taxon>
        <taxon>Ecdysozoa</taxon>
        <taxon>Arthropoda</taxon>
        <taxon>Chelicerata</taxon>
        <taxon>Arachnida</taxon>
        <taxon>Acari</taxon>
        <taxon>Acariformes</taxon>
        <taxon>Sarcoptiformes</taxon>
        <taxon>Astigmata</taxon>
        <taxon>Psoroptidia</taxon>
        <taxon>Analgoidea</taxon>
        <taxon>Pyroglyphidae</taxon>
        <taxon>Dermatophagoidinae</taxon>
        <taxon>Dermatophagoides</taxon>
    </lineage>
</organism>